<evidence type="ECO:0000256" key="3">
    <source>
        <dbReference type="ARBA" id="ARBA00022759"/>
    </source>
</evidence>
<dbReference type="GO" id="GO:0030677">
    <property type="term" value="C:ribonuclease P complex"/>
    <property type="evidence" value="ECO:0007669"/>
    <property type="project" value="TreeGrafter"/>
</dbReference>
<dbReference type="NCBIfam" id="TIGR00188">
    <property type="entry name" value="rnpA"/>
    <property type="match status" value="1"/>
</dbReference>
<dbReference type="EC" id="3.1.26.5" evidence="6 7"/>
<dbReference type="Proteomes" id="UP000231388">
    <property type="component" value="Unassembled WGS sequence"/>
</dbReference>
<sequence length="113" mass="13199">MLAKRYLLNKKEVAVFKQRGKNVFRTPFFNVAVLKVSDEDIVKFSFVISKKVSGRAVERNKVKRLLAEIIRNKLDKFKRGFYIVFYIKDKMCSANYEEINNLVDKSISEISLA</sequence>
<keyword evidence="4 6" id="KW-0378">Hydrolase</keyword>
<dbReference type="Pfam" id="PF00825">
    <property type="entry name" value="Ribonuclease_P"/>
    <property type="match status" value="1"/>
</dbReference>
<evidence type="ECO:0000256" key="7">
    <source>
        <dbReference type="NCBIfam" id="TIGR00188"/>
    </source>
</evidence>
<comment type="function">
    <text evidence="6">RNaseP catalyzes the removal of the 5'-leader sequence from pre-tRNA to produce the mature 5'-terminus. It can also cleave other RNA substrates such as 4.5S RNA. The protein component plays an auxiliary but essential role in vivo by binding to the 5'-leader sequence and broadening the substrate specificity of the ribozyme.</text>
</comment>
<dbReference type="AlphaFoldDB" id="A0A2G9XBV6"/>
<evidence type="ECO:0000313" key="8">
    <source>
        <dbReference type="EMBL" id="PIP04432.1"/>
    </source>
</evidence>
<evidence type="ECO:0000313" key="9">
    <source>
        <dbReference type="Proteomes" id="UP000231388"/>
    </source>
</evidence>
<evidence type="ECO:0000256" key="6">
    <source>
        <dbReference type="HAMAP-Rule" id="MF_00227"/>
    </source>
</evidence>
<keyword evidence="2 6" id="KW-0540">Nuclease</keyword>
<name>A0A2G9XBV6_UNCKA</name>
<comment type="subunit">
    <text evidence="6">Consists of a catalytic RNA component (M1 or rnpB) and a protein subunit.</text>
</comment>
<dbReference type="PANTHER" id="PTHR33992">
    <property type="entry name" value="RIBONUCLEASE P PROTEIN COMPONENT"/>
    <property type="match status" value="1"/>
</dbReference>
<accession>A0A2G9XBV6</accession>
<dbReference type="InterPro" id="IPR000100">
    <property type="entry name" value="RNase_P"/>
</dbReference>
<gene>
    <name evidence="6 8" type="primary">rnpA</name>
    <name evidence="8" type="ORF">COX53_02500</name>
</gene>
<dbReference type="GO" id="GO:0001682">
    <property type="term" value="P:tRNA 5'-leader removal"/>
    <property type="evidence" value="ECO:0007669"/>
    <property type="project" value="UniProtKB-UniRule"/>
</dbReference>
<reference evidence="8 9" key="1">
    <citation type="submission" date="2017-09" db="EMBL/GenBank/DDBJ databases">
        <title>Depth-based differentiation of microbial function through sediment-hosted aquifers and enrichment of novel symbionts in the deep terrestrial subsurface.</title>
        <authorList>
            <person name="Probst A.J."/>
            <person name="Ladd B."/>
            <person name="Jarett J.K."/>
            <person name="Geller-Mcgrath D.E."/>
            <person name="Sieber C.M."/>
            <person name="Emerson J.B."/>
            <person name="Anantharaman K."/>
            <person name="Thomas B.C."/>
            <person name="Malmstrom R."/>
            <person name="Stieglmeier M."/>
            <person name="Klingl A."/>
            <person name="Woyke T."/>
            <person name="Ryan C.M."/>
            <person name="Banfield J.F."/>
        </authorList>
    </citation>
    <scope>NUCLEOTIDE SEQUENCE [LARGE SCALE GENOMIC DNA]</scope>
    <source>
        <strain evidence="8">CG23_combo_of_CG06-09_8_20_14_all_40_14</strain>
    </source>
</reference>
<keyword evidence="5 6" id="KW-0694">RNA-binding</keyword>
<comment type="similarity">
    <text evidence="6">Belongs to the RnpA family.</text>
</comment>
<protein>
    <recommendedName>
        <fullName evidence="6 7">Ribonuclease P protein component</fullName>
        <shortName evidence="6">RNase P protein</shortName>
        <shortName evidence="6">RNaseP protein</shortName>
        <ecNumber evidence="6 7">3.1.26.5</ecNumber>
    </recommendedName>
    <alternativeName>
        <fullName evidence="6">Protein C5</fullName>
    </alternativeName>
</protein>
<dbReference type="EMBL" id="PCQY01000031">
    <property type="protein sequence ID" value="PIP04432.1"/>
    <property type="molecule type" value="Genomic_DNA"/>
</dbReference>
<keyword evidence="3 6" id="KW-0255">Endonuclease</keyword>
<keyword evidence="1 6" id="KW-0819">tRNA processing</keyword>
<evidence type="ECO:0000256" key="2">
    <source>
        <dbReference type="ARBA" id="ARBA00022722"/>
    </source>
</evidence>
<dbReference type="SUPFAM" id="SSF54211">
    <property type="entry name" value="Ribosomal protein S5 domain 2-like"/>
    <property type="match status" value="1"/>
</dbReference>
<dbReference type="GO" id="GO:0004526">
    <property type="term" value="F:ribonuclease P activity"/>
    <property type="evidence" value="ECO:0007669"/>
    <property type="project" value="UniProtKB-UniRule"/>
</dbReference>
<evidence type="ECO:0000256" key="4">
    <source>
        <dbReference type="ARBA" id="ARBA00022801"/>
    </source>
</evidence>
<dbReference type="PANTHER" id="PTHR33992:SF1">
    <property type="entry name" value="RIBONUCLEASE P PROTEIN COMPONENT"/>
    <property type="match status" value="1"/>
</dbReference>
<dbReference type="InterPro" id="IPR020568">
    <property type="entry name" value="Ribosomal_Su5_D2-typ_SF"/>
</dbReference>
<dbReference type="HAMAP" id="MF_00227">
    <property type="entry name" value="RNase_P"/>
    <property type="match status" value="1"/>
</dbReference>
<dbReference type="Gene3D" id="3.30.230.10">
    <property type="match status" value="1"/>
</dbReference>
<comment type="catalytic activity">
    <reaction evidence="6">
        <text>Endonucleolytic cleavage of RNA, removing 5'-extranucleotides from tRNA precursor.</text>
        <dbReference type="EC" id="3.1.26.5"/>
    </reaction>
</comment>
<dbReference type="GO" id="GO:0042781">
    <property type="term" value="F:3'-tRNA processing endoribonuclease activity"/>
    <property type="evidence" value="ECO:0007669"/>
    <property type="project" value="TreeGrafter"/>
</dbReference>
<dbReference type="GO" id="GO:0000049">
    <property type="term" value="F:tRNA binding"/>
    <property type="evidence" value="ECO:0007669"/>
    <property type="project" value="UniProtKB-UniRule"/>
</dbReference>
<evidence type="ECO:0000256" key="5">
    <source>
        <dbReference type="ARBA" id="ARBA00022884"/>
    </source>
</evidence>
<comment type="caution">
    <text evidence="8">The sequence shown here is derived from an EMBL/GenBank/DDBJ whole genome shotgun (WGS) entry which is preliminary data.</text>
</comment>
<dbReference type="InterPro" id="IPR014721">
    <property type="entry name" value="Ribsml_uS5_D2-typ_fold_subgr"/>
</dbReference>
<organism evidence="8 9">
    <name type="scientific">candidate division WWE3 bacterium CG23_combo_of_CG06-09_8_20_14_all_40_14</name>
    <dbReference type="NCBI Taxonomy" id="1975095"/>
    <lineage>
        <taxon>Bacteria</taxon>
        <taxon>Katanobacteria</taxon>
    </lineage>
</organism>
<proteinExistence type="inferred from homology"/>
<evidence type="ECO:0000256" key="1">
    <source>
        <dbReference type="ARBA" id="ARBA00022694"/>
    </source>
</evidence>